<reference evidence="1" key="1">
    <citation type="journal article" date="2021" name="Proc. Natl. Acad. Sci. U.S.A.">
        <title>A Catalog of Tens of Thousands of Viruses from Human Metagenomes Reveals Hidden Associations with Chronic Diseases.</title>
        <authorList>
            <person name="Tisza M.J."/>
            <person name="Buck C.B."/>
        </authorList>
    </citation>
    <scope>NUCLEOTIDE SEQUENCE</scope>
    <source>
        <strain evidence="1">CthSp75</strain>
    </source>
</reference>
<organism evidence="1">
    <name type="scientific">Siphoviridae sp. cthSp75</name>
    <dbReference type="NCBI Taxonomy" id="2826424"/>
    <lineage>
        <taxon>Viruses</taxon>
        <taxon>Duplodnaviria</taxon>
        <taxon>Heunggongvirae</taxon>
        <taxon>Uroviricota</taxon>
        <taxon>Caudoviricetes</taxon>
    </lineage>
</organism>
<sequence length="39" mass="4799">MRKIFAYYRNKNVKNRGIMVKVKQDNYSTYNVECRIVVR</sequence>
<accession>A0A8S5NEY3</accession>
<protein>
    <submittedName>
        <fullName evidence="1">Uncharacterized protein</fullName>
    </submittedName>
</protein>
<evidence type="ECO:0000313" key="1">
    <source>
        <dbReference type="EMBL" id="DAD92842.1"/>
    </source>
</evidence>
<name>A0A8S5NEY3_9CAUD</name>
<dbReference type="EMBL" id="BK015146">
    <property type="protein sequence ID" value="DAD92842.1"/>
    <property type="molecule type" value="Genomic_DNA"/>
</dbReference>
<proteinExistence type="predicted"/>